<dbReference type="InterPro" id="IPR011008">
    <property type="entry name" value="Dimeric_a/b-barrel"/>
</dbReference>
<evidence type="ECO:0000256" key="1">
    <source>
        <dbReference type="SAM" id="Phobius"/>
    </source>
</evidence>
<dbReference type="PANTHER" id="PTHR40057">
    <property type="entry name" value="SLR1162 PROTEIN"/>
    <property type="match status" value="1"/>
</dbReference>
<dbReference type="Proteomes" id="UP000199614">
    <property type="component" value="Unassembled WGS sequence"/>
</dbReference>
<proteinExistence type="predicted"/>
<keyword evidence="1" id="KW-0812">Transmembrane</keyword>
<dbReference type="PANTHER" id="PTHR40057:SF1">
    <property type="entry name" value="SLR1162 PROTEIN"/>
    <property type="match status" value="1"/>
</dbReference>
<evidence type="ECO:0008006" key="4">
    <source>
        <dbReference type="Google" id="ProtNLM"/>
    </source>
</evidence>
<reference evidence="2 3" key="1">
    <citation type="submission" date="2016-10" db="EMBL/GenBank/DDBJ databases">
        <authorList>
            <person name="de Groot N.N."/>
        </authorList>
    </citation>
    <scope>NUCLEOTIDE SEQUENCE [LARGE SCALE GENOMIC DNA]</scope>
    <source>
        <strain evidence="2 3">CGMCC 4.1877</strain>
    </source>
</reference>
<protein>
    <recommendedName>
        <fullName evidence="4">ABM domain-containing protein</fullName>
    </recommendedName>
</protein>
<feature type="transmembrane region" description="Helical" evidence="1">
    <location>
        <begin position="116"/>
        <end position="134"/>
    </location>
</feature>
<keyword evidence="1" id="KW-1133">Transmembrane helix</keyword>
<dbReference type="AlphaFoldDB" id="A0A1I5HSC4"/>
<keyword evidence="1" id="KW-0472">Membrane</keyword>
<dbReference type="SUPFAM" id="SSF54909">
    <property type="entry name" value="Dimeric alpha+beta barrel"/>
    <property type="match status" value="1"/>
</dbReference>
<feature type="transmembrane region" description="Helical" evidence="1">
    <location>
        <begin position="146"/>
        <end position="165"/>
    </location>
</feature>
<sequence>MSAAVPLPVSVLVARTARSPESQLTAWAKNLGREAAAMPGHLATHVSEVQAGDRVTVRVGVTFASAKDLLRWERSAARHHLLADVDELTEGQPRTFSVDELGCWAPRGPSKLRMTLLIWIALFPIALLMNYLVMPALGHWPVVARTLLLTGVLVPTVVLVTLPLLNRLLARWAGRTP</sequence>
<dbReference type="EMBL" id="FOUY01000074">
    <property type="protein sequence ID" value="SFO51228.1"/>
    <property type="molecule type" value="Genomic_DNA"/>
</dbReference>
<keyword evidence="3" id="KW-1185">Reference proteome</keyword>
<dbReference type="STRING" id="260086.SAMN05216207_10747"/>
<dbReference type="InterPro" id="IPR038762">
    <property type="entry name" value="ABM_predict"/>
</dbReference>
<evidence type="ECO:0000313" key="3">
    <source>
        <dbReference type="Proteomes" id="UP000199614"/>
    </source>
</evidence>
<name>A0A1I5HSC4_PSUAM</name>
<gene>
    <name evidence="2" type="ORF">SAMN05216207_10747</name>
</gene>
<organism evidence="2 3">
    <name type="scientific">Pseudonocardia ammonioxydans</name>
    <dbReference type="NCBI Taxonomy" id="260086"/>
    <lineage>
        <taxon>Bacteria</taxon>
        <taxon>Bacillati</taxon>
        <taxon>Actinomycetota</taxon>
        <taxon>Actinomycetes</taxon>
        <taxon>Pseudonocardiales</taxon>
        <taxon>Pseudonocardiaceae</taxon>
        <taxon>Pseudonocardia</taxon>
    </lineage>
</organism>
<accession>A0A1I5HSC4</accession>
<evidence type="ECO:0000313" key="2">
    <source>
        <dbReference type="EMBL" id="SFO51228.1"/>
    </source>
</evidence>